<organism evidence="3">
    <name type="scientific">Blautia glucerasea</name>
    <dbReference type="NCBI Taxonomy" id="536633"/>
    <lineage>
        <taxon>Bacteria</taxon>
        <taxon>Bacillati</taxon>
        <taxon>Bacillota</taxon>
        <taxon>Clostridia</taxon>
        <taxon>Lachnospirales</taxon>
        <taxon>Lachnospiraceae</taxon>
        <taxon>Blautia</taxon>
    </lineage>
</organism>
<dbReference type="InterPro" id="IPR026906">
    <property type="entry name" value="LRR_5"/>
</dbReference>
<gene>
    <name evidence="3" type="ORF">BGLFYP119_01574</name>
</gene>
<dbReference type="Gene3D" id="2.60.40.1080">
    <property type="match status" value="1"/>
</dbReference>
<dbReference type="InterPro" id="IPR014044">
    <property type="entry name" value="CAP_dom"/>
</dbReference>
<dbReference type="SUPFAM" id="SSF55797">
    <property type="entry name" value="PR-1-like"/>
    <property type="match status" value="1"/>
</dbReference>
<dbReference type="Pfam" id="PF13306">
    <property type="entry name" value="LRR_5"/>
    <property type="match status" value="1"/>
</dbReference>
<evidence type="ECO:0000313" key="3">
    <source>
        <dbReference type="EMBL" id="VYT04025.1"/>
    </source>
</evidence>
<evidence type="ECO:0000259" key="2">
    <source>
        <dbReference type="Pfam" id="PF00188"/>
    </source>
</evidence>
<feature type="chain" id="PRO_5027012372" evidence="1">
    <location>
        <begin position="24"/>
        <end position="504"/>
    </location>
</feature>
<dbReference type="Gene3D" id="3.80.10.10">
    <property type="entry name" value="Ribonuclease Inhibitor"/>
    <property type="match status" value="1"/>
</dbReference>
<proteinExistence type="predicted"/>
<sequence length="504" mass="55753">MKKKLMFLLTFVMMWIWAVPASAASKPVLPTDVSVPSKNCIFLGVEGRYIADIQNALNRINQIRYEACREGVTNPNTGTPLQKKDYVPIKWSSDLEYIARIRAAESSLTMHHSRLNNKIWYELKGPKGGQSCAEVIAWNWSSSMTYGIDQWYEEKADWVNNTGEVTGHYTSMIDPANRYVGLGTFYSENAAMWPNTTVGEFSGQLDLDEAKGKSVPACIQTVEVDRKYLLSNTYGISGTIPKKTGQTGSLAMTVGIDYNGTRSTGLRLLSSVTWSSSRPAAAAVDANGTIRVRGCGAVDITARASTGAYAKRRLTFAHNWGKGTVTKQSTALKTGIRKYTCSGCKASRTEKIPVYKLRKGRTYTVGSFKYKLTNANLKGKGTVMLVGTTVNRTALKSLKVPDTVRIRGVRFKVTALGSRVFRGFSKLSSASIGKYVKIIGTDTFRNCKSLKSIRIRSRSLTKVGKNSIRNIYKKAVIRVPSGKRSSYKKLFNGSTGYQKRIRIR</sequence>
<reference evidence="3" key="1">
    <citation type="submission" date="2019-11" db="EMBL/GenBank/DDBJ databases">
        <authorList>
            <person name="Feng L."/>
        </authorList>
    </citation>
    <scope>NUCLEOTIDE SEQUENCE</scope>
    <source>
        <strain evidence="3">BgluceraseaLFYP119</strain>
    </source>
</reference>
<evidence type="ECO:0000256" key="1">
    <source>
        <dbReference type="SAM" id="SignalP"/>
    </source>
</evidence>
<dbReference type="Gene3D" id="3.40.33.10">
    <property type="entry name" value="CAP"/>
    <property type="match status" value="1"/>
</dbReference>
<name>A0A6N2TEN1_9FIRM</name>
<dbReference type="Pfam" id="PF00188">
    <property type="entry name" value="CAP"/>
    <property type="match status" value="1"/>
</dbReference>
<feature type="signal peptide" evidence="1">
    <location>
        <begin position="1"/>
        <end position="23"/>
    </location>
</feature>
<protein>
    <submittedName>
        <fullName evidence="3">Cysteine-rich secretory protein family protein</fullName>
    </submittedName>
</protein>
<dbReference type="AlphaFoldDB" id="A0A6N2TEN1"/>
<dbReference type="RefSeq" id="WP_156353894.1">
    <property type="nucleotide sequence ID" value="NZ_CACRST010000013.1"/>
</dbReference>
<dbReference type="SUPFAM" id="SSF49373">
    <property type="entry name" value="Invasin/intimin cell-adhesion fragments"/>
    <property type="match status" value="1"/>
</dbReference>
<keyword evidence="1" id="KW-0732">Signal</keyword>
<dbReference type="InterPro" id="IPR035940">
    <property type="entry name" value="CAP_sf"/>
</dbReference>
<accession>A0A6N2TEN1</accession>
<dbReference type="EMBL" id="CACRST010000013">
    <property type="protein sequence ID" value="VYT04025.1"/>
    <property type="molecule type" value="Genomic_DNA"/>
</dbReference>
<dbReference type="InterPro" id="IPR008964">
    <property type="entry name" value="Invasin/intimin_cell_adhesion"/>
</dbReference>
<feature type="domain" description="SCP" evidence="2">
    <location>
        <begin position="57"/>
        <end position="189"/>
    </location>
</feature>
<dbReference type="InterPro" id="IPR032675">
    <property type="entry name" value="LRR_dom_sf"/>
</dbReference>